<organism evidence="7 8">
    <name type="scientific">Sphingomonas oligophenolica</name>
    <dbReference type="NCBI Taxonomy" id="301154"/>
    <lineage>
        <taxon>Bacteria</taxon>
        <taxon>Pseudomonadati</taxon>
        <taxon>Pseudomonadota</taxon>
        <taxon>Alphaproteobacteria</taxon>
        <taxon>Sphingomonadales</taxon>
        <taxon>Sphingomonadaceae</taxon>
        <taxon>Sphingomonas</taxon>
    </lineage>
</organism>
<dbReference type="Gene3D" id="1.10.357.10">
    <property type="entry name" value="Tetracycline Repressor, domain 2"/>
    <property type="match status" value="1"/>
</dbReference>
<evidence type="ECO:0000259" key="6">
    <source>
        <dbReference type="PROSITE" id="PS50977"/>
    </source>
</evidence>
<dbReference type="Proteomes" id="UP001419910">
    <property type="component" value="Unassembled WGS sequence"/>
</dbReference>
<dbReference type="Pfam" id="PF17938">
    <property type="entry name" value="TetR_C_29"/>
    <property type="match status" value="1"/>
</dbReference>
<gene>
    <name evidence="7" type="ORF">ABC974_22190</name>
</gene>
<evidence type="ECO:0000256" key="4">
    <source>
        <dbReference type="PROSITE-ProRule" id="PRU00335"/>
    </source>
</evidence>
<keyword evidence="8" id="KW-1185">Reference proteome</keyword>
<protein>
    <submittedName>
        <fullName evidence="7">TetR/AcrR family transcriptional regulator</fullName>
    </submittedName>
</protein>
<dbReference type="EMBL" id="JBDIME010000027">
    <property type="protein sequence ID" value="MEN2792358.1"/>
    <property type="molecule type" value="Genomic_DNA"/>
</dbReference>
<keyword evidence="3" id="KW-0804">Transcription</keyword>
<keyword evidence="1" id="KW-0805">Transcription regulation</keyword>
<sequence>MPQTSASDWSEDRLQDSGTPPLKRRRQQRSIDTRLKIVNAALSEFARFGFDGSSTRGISQAAEVPHSLVIHHFKNKEDLWHATVREAVSWYLDRVFLPEQDGTSTAADRLRHYFAEYIRFSADHPDFFRMITQENTLRSERLCWLVENHVGATTARTSALIAAAQAEGAFVDGDPLQLLYIFLGAATAPYRSSAEIEMLTGTPVSGAGQVEEHIRTCEKLFFRNPAGN</sequence>
<proteinExistence type="predicted"/>
<dbReference type="RefSeq" id="WP_343890943.1">
    <property type="nucleotide sequence ID" value="NZ_BAAAEH010000036.1"/>
</dbReference>
<feature type="domain" description="HTH tetR-type" evidence="6">
    <location>
        <begin position="31"/>
        <end position="91"/>
    </location>
</feature>
<name>A0ABU9Y973_9SPHN</name>
<reference evidence="7 8" key="1">
    <citation type="submission" date="2024-05" db="EMBL/GenBank/DDBJ databases">
        <authorList>
            <person name="Liu Q."/>
            <person name="Xin Y.-H."/>
        </authorList>
    </citation>
    <scope>NUCLEOTIDE SEQUENCE [LARGE SCALE GENOMIC DNA]</scope>
    <source>
        <strain evidence="7 8">CGMCC 1.10181</strain>
    </source>
</reference>
<feature type="DNA-binding region" description="H-T-H motif" evidence="4">
    <location>
        <begin position="54"/>
        <end position="73"/>
    </location>
</feature>
<dbReference type="InterPro" id="IPR001647">
    <property type="entry name" value="HTH_TetR"/>
</dbReference>
<dbReference type="InterPro" id="IPR041474">
    <property type="entry name" value="NicS_C"/>
</dbReference>
<accession>A0ABU9Y973</accession>
<dbReference type="PANTHER" id="PTHR30055:SF234">
    <property type="entry name" value="HTH-TYPE TRANSCRIPTIONAL REGULATOR BETI"/>
    <property type="match status" value="1"/>
</dbReference>
<dbReference type="InterPro" id="IPR036271">
    <property type="entry name" value="Tet_transcr_reg_TetR-rel_C_sf"/>
</dbReference>
<feature type="region of interest" description="Disordered" evidence="5">
    <location>
        <begin position="1"/>
        <end position="29"/>
    </location>
</feature>
<dbReference type="InterPro" id="IPR050109">
    <property type="entry name" value="HTH-type_TetR-like_transc_reg"/>
</dbReference>
<comment type="caution">
    <text evidence="7">The sequence shown here is derived from an EMBL/GenBank/DDBJ whole genome shotgun (WGS) entry which is preliminary data.</text>
</comment>
<evidence type="ECO:0000256" key="5">
    <source>
        <dbReference type="SAM" id="MobiDB-lite"/>
    </source>
</evidence>
<dbReference type="SUPFAM" id="SSF48498">
    <property type="entry name" value="Tetracyclin repressor-like, C-terminal domain"/>
    <property type="match status" value="1"/>
</dbReference>
<dbReference type="Pfam" id="PF00440">
    <property type="entry name" value="TetR_N"/>
    <property type="match status" value="1"/>
</dbReference>
<evidence type="ECO:0000256" key="3">
    <source>
        <dbReference type="ARBA" id="ARBA00023163"/>
    </source>
</evidence>
<evidence type="ECO:0000256" key="2">
    <source>
        <dbReference type="ARBA" id="ARBA00023125"/>
    </source>
</evidence>
<dbReference type="PROSITE" id="PS50977">
    <property type="entry name" value="HTH_TETR_2"/>
    <property type="match status" value="1"/>
</dbReference>
<dbReference type="InterPro" id="IPR009057">
    <property type="entry name" value="Homeodomain-like_sf"/>
</dbReference>
<evidence type="ECO:0000256" key="1">
    <source>
        <dbReference type="ARBA" id="ARBA00023015"/>
    </source>
</evidence>
<evidence type="ECO:0000313" key="7">
    <source>
        <dbReference type="EMBL" id="MEN2792358.1"/>
    </source>
</evidence>
<keyword evidence="2 4" id="KW-0238">DNA-binding</keyword>
<dbReference type="SUPFAM" id="SSF46689">
    <property type="entry name" value="Homeodomain-like"/>
    <property type="match status" value="1"/>
</dbReference>
<dbReference type="PANTHER" id="PTHR30055">
    <property type="entry name" value="HTH-TYPE TRANSCRIPTIONAL REGULATOR RUTR"/>
    <property type="match status" value="1"/>
</dbReference>
<dbReference type="Gene3D" id="1.10.10.60">
    <property type="entry name" value="Homeodomain-like"/>
    <property type="match status" value="1"/>
</dbReference>
<evidence type="ECO:0000313" key="8">
    <source>
        <dbReference type="Proteomes" id="UP001419910"/>
    </source>
</evidence>